<keyword evidence="4" id="KW-1185">Reference proteome</keyword>
<evidence type="ECO:0000313" key="4">
    <source>
        <dbReference type="Proteomes" id="UP000586918"/>
    </source>
</evidence>
<dbReference type="SUPFAM" id="SSF55931">
    <property type="entry name" value="Glutamine synthetase/guanido kinase"/>
    <property type="match status" value="1"/>
</dbReference>
<keyword evidence="3" id="KW-0436">Ligase</keyword>
<protein>
    <submittedName>
        <fullName evidence="3">Glutamate--cysteine ligase</fullName>
    </submittedName>
</protein>
<dbReference type="EMBL" id="JAAXKZ010000003">
    <property type="protein sequence ID" value="NMH90338.1"/>
    <property type="molecule type" value="Genomic_DNA"/>
</dbReference>
<accession>A0A848DCK7</accession>
<comment type="caution">
    <text evidence="3">The sequence shown here is derived from an EMBL/GenBank/DDBJ whole genome shotgun (WGS) entry which is preliminary data.</text>
</comment>
<gene>
    <name evidence="3" type="ORF">HF519_01750</name>
</gene>
<proteinExistence type="predicted"/>
<dbReference type="Gene3D" id="3.30.590.20">
    <property type="match status" value="1"/>
</dbReference>
<dbReference type="GO" id="GO:0004357">
    <property type="term" value="F:glutamate-cysteine ligase activity"/>
    <property type="evidence" value="ECO:0007669"/>
    <property type="project" value="UniProtKB-EC"/>
</dbReference>
<sequence>MRLPSSARGYRSGLGVPAPTSDQAAGGRVVPTRVFRYGIEHECALLRLDGSFADFTGTGFDELQAIVDALPEDPDDYPDLRVGDQGIKLKRWYIEGFERFDEAGGLLRCDPKGIEIRTRIHDSIDEAVDALRADQALLEAEALARGLRTTAIGFNPMRSEYPIVPPLNGWERAHRTASPEERTAHLHMVTYGPDLNLSCPGMGVDELIDVGAKLTFYSPYLVPLSFSSPFRDGGPWGGLSARTQLRTGARPAVMVFLPDASRMIMADPSLTQVARLPAEVGRIEFKAFDACPDVALYGELLSLLTGLVLDTTLPGRRITPDAELHRRCACEGLADPMIHDGAVAAVEAATAALAGRPADLARMAALRGRLDRGESPAQDMLARYAAGETVAGMRRDQAPLPG</sequence>
<evidence type="ECO:0000256" key="2">
    <source>
        <dbReference type="SAM" id="MobiDB-lite"/>
    </source>
</evidence>
<evidence type="ECO:0000313" key="3">
    <source>
        <dbReference type="EMBL" id="NMH90338.1"/>
    </source>
</evidence>
<dbReference type="Pfam" id="PF04107">
    <property type="entry name" value="GCS2"/>
    <property type="match status" value="1"/>
</dbReference>
<evidence type="ECO:0000256" key="1">
    <source>
        <dbReference type="ARBA" id="ARBA00048819"/>
    </source>
</evidence>
<dbReference type="AlphaFoldDB" id="A0A848DCK7"/>
<organism evidence="3 4">
    <name type="scientific">Pseudonocardia bannensis</name>
    <dbReference type="NCBI Taxonomy" id="630973"/>
    <lineage>
        <taxon>Bacteria</taxon>
        <taxon>Bacillati</taxon>
        <taxon>Actinomycetota</taxon>
        <taxon>Actinomycetes</taxon>
        <taxon>Pseudonocardiales</taxon>
        <taxon>Pseudonocardiaceae</taxon>
        <taxon>Pseudonocardia</taxon>
    </lineage>
</organism>
<reference evidence="3 4" key="1">
    <citation type="submission" date="2020-04" db="EMBL/GenBank/DDBJ databases">
        <authorList>
            <person name="Klaysubun C."/>
            <person name="Duangmal K."/>
            <person name="Lipun K."/>
        </authorList>
    </citation>
    <scope>NUCLEOTIDE SEQUENCE [LARGE SCALE GENOMIC DNA]</scope>
    <source>
        <strain evidence="3 4">DSM 45300</strain>
    </source>
</reference>
<dbReference type="InterPro" id="IPR006336">
    <property type="entry name" value="GCS2"/>
</dbReference>
<dbReference type="Proteomes" id="UP000586918">
    <property type="component" value="Unassembled WGS sequence"/>
</dbReference>
<dbReference type="InterPro" id="IPR014746">
    <property type="entry name" value="Gln_synth/guanido_kin_cat_dom"/>
</dbReference>
<feature type="region of interest" description="Disordered" evidence="2">
    <location>
        <begin position="1"/>
        <end position="25"/>
    </location>
</feature>
<name>A0A848DCK7_9PSEU</name>
<dbReference type="GO" id="GO:0042398">
    <property type="term" value="P:modified amino acid biosynthetic process"/>
    <property type="evidence" value="ECO:0007669"/>
    <property type="project" value="InterPro"/>
</dbReference>
<comment type="catalytic activity">
    <reaction evidence="1">
        <text>L-cysteine + L-glutamate + ATP = gamma-L-glutamyl-L-cysteine + ADP + phosphate + H(+)</text>
        <dbReference type="Rhea" id="RHEA:13285"/>
        <dbReference type="ChEBI" id="CHEBI:15378"/>
        <dbReference type="ChEBI" id="CHEBI:29985"/>
        <dbReference type="ChEBI" id="CHEBI:30616"/>
        <dbReference type="ChEBI" id="CHEBI:35235"/>
        <dbReference type="ChEBI" id="CHEBI:43474"/>
        <dbReference type="ChEBI" id="CHEBI:58173"/>
        <dbReference type="ChEBI" id="CHEBI:456216"/>
        <dbReference type="EC" id="6.3.2.2"/>
    </reaction>
</comment>